<accession>X1QYX7</accession>
<feature type="domain" description="VWFA" evidence="1">
    <location>
        <begin position="2"/>
        <end position="134"/>
    </location>
</feature>
<name>X1QYX7_9ZZZZ</name>
<reference evidence="2" key="1">
    <citation type="journal article" date="2014" name="Front. Microbiol.">
        <title>High frequency of phylogenetically diverse reductive dehalogenase-homologous genes in deep subseafloor sedimentary metagenomes.</title>
        <authorList>
            <person name="Kawai M."/>
            <person name="Futagami T."/>
            <person name="Toyoda A."/>
            <person name="Takaki Y."/>
            <person name="Nishi S."/>
            <person name="Hori S."/>
            <person name="Arai W."/>
            <person name="Tsubouchi T."/>
            <person name="Morono Y."/>
            <person name="Uchiyama I."/>
            <person name="Ito T."/>
            <person name="Fujiyama A."/>
            <person name="Inagaki F."/>
            <person name="Takami H."/>
        </authorList>
    </citation>
    <scope>NUCLEOTIDE SEQUENCE</scope>
    <source>
        <strain evidence="2">Expedition CK06-06</strain>
    </source>
</reference>
<evidence type="ECO:0000313" key="2">
    <source>
        <dbReference type="EMBL" id="GAI73453.1"/>
    </source>
</evidence>
<gene>
    <name evidence="2" type="ORF">S12H4_20078</name>
</gene>
<feature type="non-terminal residue" evidence="2">
    <location>
        <position position="287"/>
    </location>
</feature>
<dbReference type="EMBL" id="BARW01010126">
    <property type="protein sequence ID" value="GAI73453.1"/>
    <property type="molecule type" value="Genomic_DNA"/>
</dbReference>
<evidence type="ECO:0000259" key="1">
    <source>
        <dbReference type="Pfam" id="PF00092"/>
    </source>
</evidence>
<dbReference type="Pfam" id="PF00092">
    <property type="entry name" value="VWA"/>
    <property type="match status" value="1"/>
</dbReference>
<organism evidence="2">
    <name type="scientific">marine sediment metagenome</name>
    <dbReference type="NCBI Taxonomy" id="412755"/>
    <lineage>
        <taxon>unclassified sequences</taxon>
        <taxon>metagenomes</taxon>
        <taxon>ecological metagenomes</taxon>
    </lineage>
</organism>
<feature type="non-terminal residue" evidence="2">
    <location>
        <position position="1"/>
    </location>
</feature>
<dbReference type="Gene3D" id="3.40.50.410">
    <property type="entry name" value="von Willebrand factor, type A domain"/>
    <property type="match status" value="1"/>
</dbReference>
<protein>
    <recommendedName>
        <fullName evidence="1">VWFA domain-containing protein</fullName>
    </recommendedName>
</protein>
<dbReference type="SUPFAM" id="SSF53300">
    <property type="entry name" value="vWA-like"/>
    <property type="match status" value="1"/>
</dbReference>
<dbReference type="AlphaFoldDB" id="X1QYX7"/>
<dbReference type="CDD" id="cd00198">
    <property type="entry name" value="vWFA"/>
    <property type="match status" value="1"/>
</dbReference>
<comment type="caution">
    <text evidence="2">The sequence shown here is derived from an EMBL/GenBank/DDBJ whole genome shotgun (WGS) entry which is preliminary data.</text>
</comment>
<sequence>AEEGDNVGIIRFSDSAEAVMPLESIKEIEKDSLHRQIEVGLRKASGETDYVKPLNIASAMLKANPTGAVCVIFASDGEHNVGSKEKVYKALEVFIRNEWPIYTIAITKKAESELLKDMATKTKGAYLSANDAAALFGHIQRLATAFWGYSVVKNPEEPTLVIGLRSAHFMGLRHQGNPSIGMIKCNGKPIPVDNLYRYPSEDYKYSRKPHFDVWSSQSPKTGLYEMELKNQGKAAGIIGKPSFEMDYASDKTASRKPFENSNITSDSLSVYDVDIELKLFLRFGRHF</sequence>
<dbReference type="InterPro" id="IPR002035">
    <property type="entry name" value="VWF_A"/>
</dbReference>
<proteinExistence type="predicted"/>
<dbReference type="InterPro" id="IPR036465">
    <property type="entry name" value="vWFA_dom_sf"/>
</dbReference>